<dbReference type="InterPro" id="IPR046347">
    <property type="entry name" value="bZIP_sf"/>
</dbReference>
<dbReference type="PANTHER" id="PTHR46391:SF35">
    <property type="entry name" value="BASIC LEUCINE ZIPPER 34-LIKE ISOFORM X1"/>
    <property type="match status" value="1"/>
</dbReference>
<dbReference type="CDD" id="cd14703">
    <property type="entry name" value="bZIP_plant_RF2"/>
    <property type="match status" value="1"/>
</dbReference>
<dbReference type="InterPro" id="IPR052483">
    <property type="entry name" value="bZIP_transcription_regulators"/>
</dbReference>
<feature type="compositionally biased region" description="Polar residues" evidence="4">
    <location>
        <begin position="545"/>
        <end position="559"/>
    </location>
</feature>
<accession>A0A8J4F863</accession>
<evidence type="ECO:0000256" key="3">
    <source>
        <dbReference type="ARBA" id="ARBA00023242"/>
    </source>
</evidence>
<feature type="region of interest" description="Disordered" evidence="4">
    <location>
        <begin position="527"/>
        <end position="608"/>
    </location>
</feature>
<feature type="region of interest" description="Disordered" evidence="4">
    <location>
        <begin position="216"/>
        <end position="255"/>
    </location>
</feature>
<dbReference type="InterPro" id="IPR004827">
    <property type="entry name" value="bZIP"/>
</dbReference>
<sequence length="608" mass="62410">MLGEQAAKDPVRISRRRIHHRKSASDTLAFAASAFFNELPSPMPQPFAVTSLARPPANRSTEDGGVENLPSYTFRTGFGPSDILEVLKDMDEDELEFDVDDLCVDDLDVEGEEAVAVCDAGDAEPDVDADVDADTSGFPGHTAATAEVEATLGLTAAAGPATTATFSGAAIAAMKQHQLLLPRQPQQQEPQQDPQLCCTASDTRLGSSPCGAGGYISGGSNGRRRQSASCTAPGGPSAAPGAVAARSSRHVRHPSDPAAWAAAQLLVDKPLSEFAGQTRANALDPSQLDPKRAKRIIANRQSAHRSRMKKLQVINDLEQQVAAARSATDTARQQVAAAANRRRELLLTALEAHFKLEGLRREGGAAREVQVALVSELQSLGTVTAHGKRVCQEHEAHAQAQMHGHGHGTQLTMTAPGPAELTAVAGSWGRSRVSGGNASGGVATEAAMVDGDVPVVEDCGIAAAVDSGDVRTPSPPETLQPAGSGRRVEVSAAGTLASTATILSTAVVGVSVAGTAALPGVLFSDSNAPPPSPRSAGPHLASLPRQLSSSSGRPETAVTSAPRLVPGLATTCGAGALSRPEPALPQTRDANMCTGNPDSTIAPGCGAG</sequence>
<evidence type="ECO:0000313" key="6">
    <source>
        <dbReference type="EMBL" id="GIL64200.1"/>
    </source>
</evidence>
<dbReference type="EMBL" id="BNCO01000064">
    <property type="protein sequence ID" value="GIL64200.1"/>
    <property type="molecule type" value="Genomic_DNA"/>
</dbReference>
<evidence type="ECO:0000256" key="1">
    <source>
        <dbReference type="ARBA" id="ARBA00023015"/>
    </source>
</evidence>
<evidence type="ECO:0000256" key="4">
    <source>
        <dbReference type="SAM" id="MobiDB-lite"/>
    </source>
</evidence>
<protein>
    <recommendedName>
        <fullName evidence="5">BZIP domain-containing protein</fullName>
    </recommendedName>
</protein>
<keyword evidence="2" id="KW-0804">Transcription</keyword>
<reference evidence="6" key="1">
    <citation type="journal article" date="2021" name="Proc. Natl. Acad. Sci. U.S.A.">
        <title>Three genomes in the algal genus Volvox reveal the fate of a haploid sex-determining region after a transition to homothallism.</title>
        <authorList>
            <person name="Yamamoto K."/>
            <person name="Hamaji T."/>
            <person name="Kawai-Toyooka H."/>
            <person name="Matsuzaki R."/>
            <person name="Takahashi F."/>
            <person name="Nishimura Y."/>
            <person name="Kawachi M."/>
            <person name="Noguchi H."/>
            <person name="Minakuchi Y."/>
            <person name="Umen J.G."/>
            <person name="Toyoda A."/>
            <person name="Nozaki H."/>
        </authorList>
    </citation>
    <scope>NUCLEOTIDE SEQUENCE</scope>
    <source>
        <strain evidence="6">NIES-3780</strain>
    </source>
</reference>
<evidence type="ECO:0000313" key="7">
    <source>
        <dbReference type="Proteomes" id="UP000747399"/>
    </source>
</evidence>
<gene>
    <name evidence="6" type="ORF">Vafri_18172</name>
</gene>
<dbReference type="SMART" id="SM00338">
    <property type="entry name" value="BRLZ"/>
    <property type="match status" value="1"/>
</dbReference>
<evidence type="ECO:0000259" key="5">
    <source>
        <dbReference type="PROSITE" id="PS00036"/>
    </source>
</evidence>
<keyword evidence="7" id="KW-1185">Reference proteome</keyword>
<feature type="non-terminal residue" evidence="6">
    <location>
        <position position="608"/>
    </location>
</feature>
<dbReference type="Proteomes" id="UP000747399">
    <property type="component" value="Unassembled WGS sequence"/>
</dbReference>
<keyword evidence="3" id="KW-0539">Nucleus</keyword>
<keyword evidence="1" id="KW-0805">Transcription regulation</keyword>
<dbReference type="GO" id="GO:0003700">
    <property type="term" value="F:DNA-binding transcription factor activity"/>
    <property type="evidence" value="ECO:0007669"/>
    <property type="project" value="InterPro"/>
</dbReference>
<feature type="domain" description="BZIP" evidence="5">
    <location>
        <begin position="294"/>
        <end position="309"/>
    </location>
</feature>
<dbReference type="AlphaFoldDB" id="A0A8J4F863"/>
<name>A0A8J4F863_9CHLO</name>
<feature type="compositionally biased region" description="Low complexity" evidence="4">
    <location>
        <begin position="227"/>
        <end position="246"/>
    </location>
</feature>
<dbReference type="Gene3D" id="1.20.5.170">
    <property type="match status" value="1"/>
</dbReference>
<dbReference type="PROSITE" id="PS00036">
    <property type="entry name" value="BZIP_BASIC"/>
    <property type="match status" value="1"/>
</dbReference>
<dbReference type="SUPFAM" id="SSF57959">
    <property type="entry name" value="Leucine zipper domain"/>
    <property type="match status" value="1"/>
</dbReference>
<dbReference type="Pfam" id="PF07716">
    <property type="entry name" value="bZIP_2"/>
    <property type="match status" value="1"/>
</dbReference>
<feature type="region of interest" description="Disordered" evidence="4">
    <location>
        <begin position="466"/>
        <end position="487"/>
    </location>
</feature>
<evidence type="ECO:0000256" key="2">
    <source>
        <dbReference type="ARBA" id="ARBA00023163"/>
    </source>
</evidence>
<proteinExistence type="predicted"/>
<dbReference type="InterPro" id="IPR044759">
    <property type="entry name" value="bZIP_RF2"/>
</dbReference>
<comment type="caution">
    <text evidence="6">The sequence shown here is derived from an EMBL/GenBank/DDBJ whole genome shotgun (WGS) entry which is preliminary data.</text>
</comment>
<dbReference type="PANTHER" id="PTHR46391">
    <property type="entry name" value="BASIC LEUCINE ZIPPER 34"/>
    <property type="match status" value="1"/>
</dbReference>
<organism evidence="6 7">
    <name type="scientific">Volvox africanus</name>
    <dbReference type="NCBI Taxonomy" id="51714"/>
    <lineage>
        <taxon>Eukaryota</taxon>
        <taxon>Viridiplantae</taxon>
        <taxon>Chlorophyta</taxon>
        <taxon>core chlorophytes</taxon>
        <taxon>Chlorophyceae</taxon>
        <taxon>CS clade</taxon>
        <taxon>Chlamydomonadales</taxon>
        <taxon>Volvocaceae</taxon>
        <taxon>Volvox</taxon>
    </lineage>
</organism>